<dbReference type="AlphaFoldDB" id="A0A1B7SB58"/>
<sequence length="495" mass="56149">MSNRGLHSPSGCALCGTTPIRHTTDRIFLTLQSMTVQDTKQNRNLFSKIKHSLQAGHKHSRSFSALDSLQASRQHPPNGSQLISKFPVYNPYGINNRHSYSVQLASPSLDGTTDSPVMLPYPIDSPRDHVPQPFQNEIEDLDQMYEIVGSGSFLGSGGSSTIRKLQRRTDKKLAALKVFNVFKDEAPGSYYRRVAHEYIITKSLAHVHVITVYELVRLPPILSRNWGMVMEYYPHDLYNILRQPHWQAISLGEKLCYFKQLVFGLYHLHLHDIVHLDLKPGNILLEHGVLKITDFGCGDYGHVRPGRFESGVRMCDKILGTPPFQSPEVTMLRNAKGHYDPFKADCWSLGMMLFSIVKGRVPFKEAQRLDKDYADYEHESRWYKDLNPSFVHNDANKVPNRGPLAHELPHGQLTRLFWRLCDPVPATRMTMKEVFASDYFQKIAMCFKEVTHGDGVSILDETGTVIESSGLGVVAEVHDVHLAIGCRIEKHLHDI</sequence>
<dbReference type="InterPro" id="IPR008271">
    <property type="entry name" value="Ser/Thr_kinase_AS"/>
</dbReference>
<dbReference type="Pfam" id="PF00069">
    <property type="entry name" value="Pkinase"/>
    <property type="match status" value="1"/>
</dbReference>
<dbReference type="OrthoDB" id="4062651at2759"/>
<dbReference type="SUPFAM" id="SSF56112">
    <property type="entry name" value="Protein kinase-like (PK-like)"/>
    <property type="match status" value="1"/>
</dbReference>
<reference evidence="8" key="1">
    <citation type="journal article" date="2021" name="Open Biol.">
        <title>Shared evolutionary footprints suggest mitochondrial oxidative damage underlies multiple complex I losses in fungi.</title>
        <authorList>
            <person name="Schikora-Tamarit M.A."/>
            <person name="Marcet-Houben M."/>
            <person name="Nosek J."/>
            <person name="Gabaldon T."/>
        </authorList>
    </citation>
    <scope>NUCLEOTIDE SEQUENCE</scope>
    <source>
        <strain evidence="8">NCAIM Y.01608</strain>
    </source>
</reference>
<dbReference type="EMBL" id="JAEUBD010001504">
    <property type="protein sequence ID" value="KAH3659644.1"/>
    <property type="molecule type" value="Genomic_DNA"/>
</dbReference>
<evidence type="ECO:0000313" key="8">
    <source>
        <dbReference type="EMBL" id="KAH3659644.1"/>
    </source>
</evidence>
<dbReference type="PANTHER" id="PTHR24345:SF0">
    <property type="entry name" value="CELL CYCLE SERINE_THREONINE-PROTEIN KINASE CDC5_MSD2"/>
    <property type="match status" value="1"/>
</dbReference>
<dbReference type="PROSITE" id="PS50011">
    <property type="entry name" value="PROTEIN_KINASE_DOM"/>
    <property type="match status" value="1"/>
</dbReference>
<dbReference type="GO" id="GO:0030447">
    <property type="term" value="P:filamentous growth"/>
    <property type="evidence" value="ECO:0007669"/>
    <property type="project" value="UniProtKB-ARBA"/>
</dbReference>
<dbReference type="Gene3D" id="3.30.200.20">
    <property type="entry name" value="Phosphorylase Kinase, domain 1"/>
    <property type="match status" value="1"/>
</dbReference>
<feature type="domain" description="Protein kinase" evidence="7">
    <location>
        <begin position="148"/>
        <end position="440"/>
    </location>
</feature>
<dbReference type="InterPro" id="IPR011009">
    <property type="entry name" value="Kinase-like_dom_sf"/>
</dbReference>
<gene>
    <name evidence="8" type="ORF">OGATHE_005689</name>
</gene>
<dbReference type="PANTHER" id="PTHR24345">
    <property type="entry name" value="SERINE/THREONINE-PROTEIN KINASE PLK"/>
    <property type="match status" value="1"/>
</dbReference>
<keyword evidence="2" id="KW-0808">Transferase</keyword>
<dbReference type="PROSITE" id="PS00107">
    <property type="entry name" value="PROTEIN_KINASE_ATP"/>
    <property type="match status" value="1"/>
</dbReference>
<dbReference type="GO" id="GO:0005634">
    <property type="term" value="C:nucleus"/>
    <property type="evidence" value="ECO:0007669"/>
    <property type="project" value="TreeGrafter"/>
</dbReference>
<dbReference type="InterPro" id="IPR000719">
    <property type="entry name" value="Prot_kinase_dom"/>
</dbReference>
<dbReference type="PROSITE" id="PS00108">
    <property type="entry name" value="PROTEIN_KINASE_ST"/>
    <property type="match status" value="1"/>
</dbReference>
<protein>
    <recommendedName>
        <fullName evidence="7">Protein kinase domain-containing protein</fullName>
    </recommendedName>
</protein>
<dbReference type="InterPro" id="IPR017441">
    <property type="entry name" value="Protein_kinase_ATP_BS"/>
</dbReference>
<evidence type="ECO:0000256" key="4">
    <source>
        <dbReference type="ARBA" id="ARBA00022777"/>
    </source>
</evidence>
<evidence type="ECO:0000256" key="5">
    <source>
        <dbReference type="ARBA" id="ARBA00022840"/>
    </source>
</evidence>
<organism evidence="8 9">
    <name type="scientific">Ogataea polymorpha</name>
    <dbReference type="NCBI Taxonomy" id="460523"/>
    <lineage>
        <taxon>Eukaryota</taxon>
        <taxon>Fungi</taxon>
        <taxon>Dikarya</taxon>
        <taxon>Ascomycota</taxon>
        <taxon>Saccharomycotina</taxon>
        <taxon>Pichiomycetes</taxon>
        <taxon>Pichiales</taxon>
        <taxon>Pichiaceae</taxon>
        <taxon>Ogataea</taxon>
    </lineage>
</organism>
<comment type="caution">
    <text evidence="8">The sequence shown here is derived from an EMBL/GenBank/DDBJ whole genome shotgun (WGS) entry which is preliminary data.</text>
</comment>
<evidence type="ECO:0000256" key="3">
    <source>
        <dbReference type="ARBA" id="ARBA00022741"/>
    </source>
</evidence>
<dbReference type="GO" id="GO:0004674">
    <property type="term" value="F:protein serine/threonine kinase activity"/>
    <property type="evidence" value="ECO:0007669"/>
    <property type="project" value="UniProtKB-KW"/>
</dbReference>
<dbReference type="GO" id="GO:0005524">
    <property type="term" value="F:ATP binding"/>
    <property type="evidence" value="ECO:0007669"/>
    <property type="project" value="UniProtKB-UniRule"/>
</dbReference>
<dbReference type="Gene3D" id="1.10.510.10">
    <property type="entry name" value="Transferase(Phosphotransferase) domain 1"/>
    <property type="match status" value="1"/>
</dbReference>
<comment type="similarity">
    <text evidence="6">Belongs to the protein kinase superfamily.</text>
</comment>
<evidence type="ECO:0000256" key="2">
    <source>
        <dbReference type="ARBA" id="ARBA00022679"/>
    </source>
</evidence>
<keyword evidence="3 6" id="KW-0547">Nucleotide-binding</keyword>
<evidence type="ECO:0000256" key="6">
    <source>
        <dbReference type="RuleBase" id="RU000304"/>
    </source>
</evidence>
<name>A0A1B7SB58_9ASCO</name>
<proteinExistence type="inferred from homology"/>
<evidence type="ECO:0000256" key="1">
    <source>
        <dbReference type="ARBA" id="ARBA00022527"/>
    </source>
</evidence>
<keyword evidence="9" id="KW-1185">Reference proteome</keyword>
<keyword evidence="5 6" id="KW-0067">ATP-binding</keyword>
<evidence type="ECO:0000313" key="9">
    <source>
        <dbReference type="Proteomes" id="UP000788993"/>
    </source>
</evidence>
<reference evidence="8" key="2">
    <citation type="submission" date="2021-01" db="EMBL/GenBank/DDBJ databases">
        <authorList>
            <person name="Schikora-Tamarit M.A."/>
        </authorList>
    </citation>
    <scope>NUCLEOTIDE SEQUENCE</scope>
    <source>
        <strain evidence="8">NCAIM Y.01608</strain>
    </source>
</reference>
<dbReference type="RefSeq" id="XP_018208695.1">
    <property type="nucleotide sequence ID" value="XM_018355108.1"/>
</dbReference>
<keyword evidence="1 6" id="KW-0723">Serine/threonine-protein kinase</keyword>
<evidence type="ECO:0000259" key="7">
    <source>
        <dbReference type="PROSITE" id="PS50011"/>
    </source>
</evidence>
<keyword evidence="4" id="KW-0418">Kinase</keyword>
<dbReference type="SMART" id="SM00220">
    <property type="entry name" value="S_TKc"/>
    <property type="match status" value="1"/>
</dbReference>
<accession>A0A1B7SB58</accession>
<dbReference type="Proteomes" id="UP000788993">
    <property type="component" value="Unassembled WGS sequence"/>
</dbReference>